<evidence type="ECO:0000313" key="1">
    <source>
        <dbReference type="EMBL" id="EGJ32599.1"/>
    </source>
</evidence>
<sequence length="35" mass="3956">MEAGNQLEDFAKKGPKIVIILDNASFHKKPNIFIK</sequence>
<evidence type="ECO:0000313" key="2">
    <source>
        <dbReference type="Proteomes" id="UP000003959"/>
    </source>
</evidence>
<proteinExistence type="predicted"/>
<dbReference type="EMBL" id="GL890908">
    <property type="protein sequence ID" value="EGJ32599.1"/>
    <property type="molecule type" value="Genomic_DNA"/>
</dbReference>
<dbReference type="Proteomes" id="UP000003959">
    <property type="component" value="Unassembled WGS sequence"/>
</dbReference>
<organism evidence="1 2">
    <name type="scientific">Moorena producens 3L</name>
    <dbReference type="NCBI Taxonomy" id="489825"/>
    <lineage>
        <taxon>Bacteria</taxon>
        <taxon>Bacillati</taxon>
        <taxon>Cyanobacteriota</taxon>
        <taxon>Cyanophyceae</taxon>
        <taxon>Coleofasciculales</taxon>
        <taxon>Coleofasciculaceae</taxon>
        <taxon>Moorena</taxon>
    </lineage>
</organism>
<protein>
    <recommendedName>
        <fullName evidence="3">Tc1-like transposase DDE domain-containing protein</fullName>
    </recommendedName>
</protein>
<dbReference type="HOGENOM" id="CLU_3365918_0_0_3"/>
<reference evidence="2" key="1">
    <citation type="journal article" date="2011" name="Proc. Natl. Acad. Sci. U.S.A.">
        <title>Genomic insights into the physiology and ecology of the marine filamentous cyanobacterium Lyngbya majuscula.</title>
        <authorList>
            <person name="Jones A.C."/>
            <person name="Monroe E.A."/>
            <person name="Podell S."/>
            <person name="Hess W.R."/>
            <person name="Klages S."/>
            <person name="Esquenazi E."/>
            <person name="Niessen S."/>
            <person name="Hoover H."/>
            <person name="Rothmann M."/>
            <person name="Lasken R.S."/>
            <person name="Yates J.R.III."/>
            <person name="Reinhardt R."/>
            <person name="Kube M."/>
            <person name="Burkart M.D."/>
            <person name="Allen E.E."/>
            <person name="Dorrestein P.C."/>
            <person name="Gerwick W.H."/>
            <person name="Gerwick L."/>
        </authorList>
    </citation>
    <scope>NUCLEOTIDE SEQUENCE [LARGE SCALE GENOMIC DNA]</scope>
    <source>
        <strain evidence="2">3L</strain>
    </source>
</reference>
<evidence type="ECO:0008006" key="3">
    <source>
        <dbReference type="Google" id="ProtNLM"/>
    </source>
</evidence>
<accession>F4XS07</accession>
<keyword evidence="2" id="KW-1185">Reference proteome</keyword>
<gene>
    <name evidence="1" type="ORF">LYNGBM3L_05900</name>
</gene>
<dbReference type="AlphaFoldDB" id="F4XS07"/>
<name>F4XS07_9CYAN</name>